<dbReference type="EMBL" id="BAAACG010000010">
    <property type="protein sequence ID" value="GAA0743078.1"/>
    <property type="molecule type" value="Genomic_DNA"/>
</dbReference>
<dbReference type="InterPro" id="IPR000182">
    <property type="entry name" value="GNAT_dom"/>
</dbReference>
<organism evidence="4 5">
    <name type="scientific">Clostridium oceanicum</name>
    <dbReference type="NCBI Taxonomy" id="1543"/>
    <lineage>
        <taxon>Bacteria</taxon>
        <taxon>Bacillati</taxon>
        <taxon>Bacillota</taxon>
        <taxon>Clostridia</taxon>
        <taxon>Eubacteriales</taxon>
        <taxon>Clostridiaceae</taxon>
        <taxon>Clostridium</taxon>
    </lineage>
</organism>
<feature type="domain" description="N-acetyltransferase" evidence="3">
    <location>
        <begin position="148"/>
        <end position="288"/>
    </location>
</feature>
<name>A0ABN1JN27_9CLOT</name>
<dbReference type="SUPFAM" id="SSF55729">
    <property type="entry name" value="Acyl-CoA N-acyltransferases (Nat)"/>
    <property type="match status" value="1"/>
</dbReference>
<evidence type="ECO:0000313" key="5">
    <source>
        <dbReference type="Proteomes" id="UP001501510"/>
    </source>
</evidence>
<evidence type="ECO:0000256" key="1">
    <source>
        <dbReference type="ARBA" id="ARBA00022679"/>
    </source>
</evidence>
<accession>A0ABN1JN27</accession>
<comment type="caution">
    <text evidence="4">The sequence shown here is derived from an EMBL/GenBank/DDBJ whole genome shotgun (WGS) entry which is preliminary data.</text>
</comment>
<dbReference type="PROSITE" id="PS51186">
    <property type="entry name" value="GNAT"/>
    <property type="match status" value="1"/>
</dbReference>
<dbReference type="Gene3D" id="3.40.630.30">
    <property type="match status" value="1"/>
</dbReference>
<keyword evidence="2" id="KW-0012">Acyltransferase</keyword>
<dbReference type="InterPro" id="IPR050680">
    <property type="entry name" value="YpeA/RimI_acetyltransf"/>
</dbReference>
<evidence type="ECO:0000256" key="2">
    <source>
        <dbReference type="ARBA" id="ARBA00023315"/>
    </source>
</evidence>
<keyword evidence="1" id="KW-0808">Transferase</keyword>
<dbReference type="RefSeq" id="WP_343762137.1">
    <property type="nucleotide sequence ID" value="NZ_BAAACG010000010.1"/>
</dbReference>
<dbReference type="PANTHER" id="PTHR43420">
    <property type="entry name" value="ACETYLTRANSFERASE"/>
    <property type="match status" value="1"/>
</dbReference>
<proteinExistence type="predicted"/>
<reference evidence="4 5" key="1">
    <citation type="journal article" date="2019" name="Int. J. Syst. Evol. Microbiol.">
        <title>The Global Catalogue of Microorganisms (GCM) 10K type strain sequencing project: providing services to taxonomists for standard genome sequencing and annotation.</title>
        <authorList>
            <consortium name="The Broad Institute Genomics Platform"/>
            <consortium name="The Broad Institute Genome Sequencing Center for Infectious Disease"/>
            <person name="Wu L."/>
            <person name="Ma J."/>
        </authorList>
    </citation>
    <scope>NUCLEOTIDE SEQUENCE [LARGE SCALE GENOMIC DNA]</scope>
    <source>
        <strain evidence="4 5">JCM 1407</strain>
    </source>
</reference>
<dbReference type="Proteomes" id="UP001501510">
    <property type="component" value="Unassembled WGS sequence"/>
</dbReference>
<evidence type="ECO:0000259" key="3">
    <source>
        <dbReference type="PROSITE" id="PS51186"/>
    </source>
</evidence>
<keyword evidence="5" id="KW-1185">Reference proteome</keyword>
<evidence type="ECO:0000313" key="4">
    <source>
        <dbReference type="EMBL" id="GAA0743078.1"/>
    </source>
</evidence>
<dbReference type="Pfam" id="PF00583">
    <property type="entry name" value="Acetyltransf_1"/>
    <property type="match status" value="1"/>
</dbReference>
<dbReference type="CDD" id="cd04301">
    <property type="entry name" value="NAT_SF"/>
    <property type="match status" value="1"/>
</dbReference>
<gene>
    <name evidence="4" type="ORF">GCM10008906_26420</name>
</gene>
<dbReference type="PANTHER" id="PTHR43420:SF12">
    <property type="entry name" value="N-ACETYLTRANSFERASE DOMAIN-CONTAINING PROTEIN"/>
    <property type="match status" value="1"/>
</dbReference>
<dbReference type="InterPro" id="IPR016181">
    <property type="entry name" value="Acyl_CoA_acyltransferase"/>
</dbReference>
<protein>
    <submittedName>
        <fullName evidence="4">GNAT family N-acetyltransferase</fullName>
    </submittedName>
</protein>
<sequence>MYKCVKLNKTNFNLFKKLNKRKNEFNSLNKDFFDLYNKANFIQKFMLKSKVRLLVDENNYIGYIWTNLDKDRCDINALNIIGDKNLELAYKYLINSINNNSTINYLCESNNYNYNILKKIGFRKESGTIELKLNLSYKDIDFKYNKELEFKKLQLNKHEEARCYLQNEIFKSNNRVPLNLNDIYYDEKQDYYIEGGSIILVKNHKYIGYGQIIKEKDYPLIVNFGILEGYRRKGYARDLLYYLLRISREKGYEKVMIKVDSNNYKALNLYESIGFKRVVETCNWQLKK</sequence>